<evidence type="ECO:0000256" key="9">
    <source>
        <dbReference type="PIRSR" id="PIRSR619791-2"/>
    </source>
</evidence>
<dbReference type="InterPro" id="IPR010255">
    <property type="entry name" value="Haem_peroxidase_sf"/>
</dbReference>
<dbReference type="PROSITE" id="PS50923">
    <property type="entry name" value="SUSHI"/>
    <property type="match status" value="1"/>
</dbReference>
<dbReference type="InterPro" id="IPR019791">
    <property type="entry name" value="Haem_peroxidase_animal"/>
</dbReference>
<dbReference type="Gene3D" id="2.10.70.10">
    <property type="entry name" value="Complement Module, domain 1"/>
    <property type="match status" value="1"/>
</dbReference>
<comment type="caution">
    <text evidence="10">Lacks conserved residue(s) required for the propagation of feature annotation.</text>
</comment>
<dbReference type="SMART" id="SM00032">
    <property type="entry name" value="CCP"/>
    <property type="match status" value="1"/>
</dbReference>
<keyword evidence="6 9" id="KW-0408">Iron</keyword>
<evidence type="ECO:0000256" key="4">
    <source>
        <dbReference type="ARBA" id="ARBA00022729"/>
    </source>
</evidence>
<feature type="domain" description="Sushi" evidence="12">
    <location>
        <begin position="673"/>
        <end position="729"/>
    </location>
</feature>
<comment type="cofactor">
    <cofactor evidence="1">
        <name>heme b</name>
        <dbReference type="ChEBI" id="CHEBI:60344"/>
    </cofactor>
</comment>
<dbReference type="PANTHER" id="PTHR11475">
    <property type="entry name" value="OXIDASE/PEROXIDASE"/>
    <property type="match status" value="1"/>
</dbReference>
<dbReference type="EMBL" id="JAHHUM010002603">
    <property type="protein sequence ID" value="KAK5602738.1"/>
    <property type="molecule type" value="Genomic_DNA"/>
</dbReference>
<keyword evidence="3 9" id="KW-0479">Metal-binding</keyword>
<dbReference type="FunFam" id="1.10.640.10:FF:000001">
    <property type="entry name" value="Peroxidasin homolog"/>
    <property type="match status" value="1"/>
</dbReference>
<evidence type="ECO:0000256" key="6">
    <source>
        <dbReference type="ARBA" id="ARBA00023004"/>
    </source>
</evidence>
<dbReference type="GO" id="GO:0006979">
    <property type="term" value="P:response to oxidative stress"/>
    <property type="evidence" value="ECO:0007669"/>
    <property type="project" value="InterPro"/>
</dbReference>
<keyword evidence="14" id="KW-1185">Reference proteome</keyword>
<dbReference type="InterPro" id="IPR035976">
    <property type="entry name" value="Sushi/SCR/CCP_sf"/>
</dbReference>
<dbReference type="Gene3D" id="1.10.640.10">
    <property type="entry name" value="Haem peroxidase domain superfamily, animal type"/>
    <property type="match status" value="1"/>
</dbReference>
<keyword evidence="2 9" id="KW-0349">Heme</keyword>
<protein>
    <recommendedName>
        <fullName evidence="12">Sushi domain-containing protein</fullName>
    </recommendedName>
</protein>
<evidence type="ECO:0000259" key="12">
    <source>
        <dbReference type="PROSITE" id="PS50923"/>
    </source>
</evidence>
<gene>
    <name evidence="13" type="ORF">CRENBAI_001212</name>
</gene>
<sequence>MVDNALHHSRQRWRTPPHSRHGFRFHFQTESGSQEISRAGEVFHTALQVLKNRAKQKYKRNFTASELLSWENVELLAELSQCPSETNPAVCEGSHHSKYRTISGVCNNRQNPGWGAANTALVRWLPAEYEDGEGEPKGWNREWLHNGFQLPLPRSVSREIIRSSCKWKDDDYSQLLVDWGQYIDHDVTFTPQSIRSAAFWTDVDCQKSCENLHPCFPIQTEDSHCMPFHRSTPDCYIRSGSDIQQALQRQQLNAITSYIDASLIYGHTPQLQSALRDLPGLNGKLAINDQFKDPHGRSYLPFVAKTPSACRTDQQGERVECFRAGDSRVNEGLTLIALHTLWLREHNRIAEILKFINDHWSPMVVYQETRKIIGALHQIITMRDYVPKIIGLQSFEDYIGPYGGYDPTVDASASNVFATAAFRFGHGTISPILSRLNESFQQHEHFPHLRLHKSFFSPWRIVKEGGIEPTIRGMIGTAAPAAGPNTLLAEEVTELLLVLDSQQHMDLASLNLQRGRDHGLPGYNEWREFCGLKRVTTLDDLAVVVRDRRVAEKILHLYKHPNNIDVWLGGLVENFLPGSRTGPLFACLIGKQIKFLRDGDRFWWEAEGVFTQQQKEELLKSSLSQIICDNTDIQEIPKDSFRFGQYPAGYVHCSDLPSMSLDAWREEKSHDLQLCGSPKRIKNGDFIFSSKSGKLTALYSCYHGFKLKGAAEIVCEGNRWKHEPPQCTEPPLIC</sequence>
<evidence type="ECO:0000256" key="10">
    <source>
        <dbReference type="PROSITE-ProRule" id="PRU00302"/>
    </source>
</evidence>
<evidence type="ECO:0000256" key="11">
    <source>
        <dbReference type="SAM" id="MobiDB-lite"/>
    </source>
</evidence>
<dbReference type="Pfam" id="PF03098">
    <property type="entry name" value="An_peroxidase"/>
    <property type="match status" value="1"/>
</dbReference>
<dbReference type="PANTHER" id="PTHR11475:SF60">
    <property type="entry name" value="THYROID PEROXIDASE"/>
    <property type="match status" value="1"/>
</dbReference>
<keyword evidence="5" id="KW-0560">Oxidoreductase</keyword>
<dbReference type="InterPro" id="IPR000436">
    <property type="entry name" value="Sushi_SCR_CCP_dom"/>
</dbReference>
<accession>A0AAV9QYZ5</accession>
<evidence type="ECO:0000256" key="1">
    <source>
        <dbReference type="ARBA" id="ARBA00001970"/>
    </source>
</evidence>
<comment type="caution">
    <text evidence="13">The sequence shown here is derived from an EMBL/GenBank/DDBJ whole genome shotgun (WGS) entry which is preliminary data.</text>
</comment>
<feature type="region of interest" description="Disordered" evidence="11">
    <location>
        <begin position="1"/>
        <end position="21"/>
    </location>
</feature>
<proteinExistence type="inferred from homology"/>
<dbReference type="InterPro" id="IPR037120">
    <property type="entry name" value="Haem_peroxidase_sf_animal"/>
</dbReference>
<evidence type="ECO:0000256" key="8">
    <source>
        <dbReference type="ARBA" id="ARBA00061342"/>
    </source>
</evidence>
<dbReference type="GO" id="GO:0004601">
    <property type="term" value="F:peroxidase activity"/>
    <property type="evidence" value="ECO:0007669"/>
    <property type="project" value="InterPro"/>
</dbReference>
<organism evidence="13 14">
    <name type="scientific">Crenichthys baileyi</name>
    <name type="common">White River springfish</name>
    <dbReference type="NCBI Taxonomy" id="28760"/>
    <lineage>
        <taxon>Eukaryota</taxon>
        <taxon>Metazoa</taxon>
        <taxon>Chordata</taxon>
        <taxon>Craniata</taxon>
        <taxon>Vertebrata</taxon>
        <taxon>Euteleostomi</taxon>
        <taxon>Actinopterygii</taxon>
        <taxon>Neopterygii</taxon>
        <taxon>Teleostei</taxon>
        <taxon>Neoteleostei</taxon>
        <taxon>Acanthomorphata</taxon>
        <taxon>Ovalentaria</taxon>
        <taxon>Atherinomorphae</taxon>
        <taxon>Cyprinodontiformes</taxon>
        <taxon>Goodeidae</taxon>
        <taxon>Crenichthys</taxon>
    </lineage>
</organism>
<dbReference type="CDD" id="cd00033">
    <property type="entry name" value="CCP"/>
    <property type="match status" value="1"/>
</dbReference>
<dbReference type="SUPFAM" id="SSF48113">
    <property type="entry name" value="Heme-dependent peroxidases"/>
    <property type="match status" value="1"/>
</dbReference>
<feature type="binding site" description="axial binding residue" evidence="9">
    <location>
        <position position="426"/>
    </location>
    <ligand>
        <name>heme b</name>
        <dbReference type="ChEBI" id="CHEBI:60344"/>
    </ligand>
    <ligandPart>
        <name>Fe</name>
        <dbReference type="ChEBI" id="CHEBI:18248"/>
    </ligandPart>
</feature>
<evidence type="ECO:0000256" key="7">
    <source>
        <dbReference type="ARBA" id="ARBA00023157"/>
    </source>
</evidence>
<evidence type="ECO:0000256" key="3">
    <source>
        <dbReference type="ARBA" id="ARBA00022723"/>
    </source>
</evidence>
<evidence type="ECO:0000313" key="14">
    <source>
        <dbReference type="Proteomes" id="UP001311232"/>
    </source>
</evidence>
<dbReference type="AlphaFoldDB" id="A0AAV9QYZ5"/>
<evidence type="ECO:0000256" key="2">
    <source>
        <dbReference type="ARBA" id="ARBA00022617"/>
    </source>
</evidence>
<dbReference type="GO" id="GO:0020037">
    <property type="term" value="F:heme binding"/>
    <property type="evidence" value="ECO:0007669"/>
    <property type="project" value="InterPro"/>
</dbReference>
<evidence type="ECO:0000256" key="5">
    <source>
        <dbReference type="ARBA" id="ARBA00023002"/>
    </source>
</evidence>
<dbReference type="GO" id="GO:0005615">
    <property type="term" value="C:extracellular space"/>
    <property type="evidence" value="ECO:0007669"/>
    <property type="project" value="TreeGrafter"/>
</dbReference>
<name>A0AAV9QYZ5_9TELE</name>
<dbReference type="Pfam" id="PF00084">
    <property type="entry name" value="Sushi"/>
    <property type="match status" value="1"/>
</dbReference>
<dbReference type="PROSITE" id="PS50292">
    <property type="entry name" value="PEROXIDASE_3"/>
    <property type="match status" value="1"/>
</dbReference>
<reference evidence="13 14" key="1">
    <citation type="submission" date="2021-06" db="EMBL/GenBank/DDBJ databases">
        <authorList>
            <person name="Palmer J.M."/>
        </authorList>
    </citation>
    <scope>NUCLEOTIDE SEQUENCE [LARGE SCALE GENOMIC DNA]</scope>
    <source>
        <strain evidence="13 14">MEX-2019</strain>
        <tissue evidence="13">Muscle</tissue>
    </source>
</reference>
<dbReference type="PRINTS" id="PR00457">
    <property type="entry name" value="ANPEROXIDASE"/>
</dbReference>
<comment type="similarity">
    <text evidence="8">Belongs to the peroxidase family. XPO subfamily.</text>
</comment>
<feature type="compositionally biased region" description="Basic residues" evidence="11">
    <location>
        <begin position="7"/>
        <end position="21"/>
    </location>
</feature>
<dbReference type="GO" id="GO:0046872">
    <property type="term" value="F:metal ion binding"/>
    <property type="evidence" value="ECO:0007669"/>
    <property type="project" value="UniProtKB-KW"/>
</dbReference>
<keyword evidence="4" id="KW-0732">Signal</keyword>
<keyword evidence="7" id="KW-1015">Disulfide bond</keyword>
<dbReference type="Proteomes" id="UP001311232">
    <property type="component" value="Unassembled WGS sequence"/>
</dbReference>
<evidence type="ECO:0000313" key="13">
    <source>
        <dbReference type="EMBL" id="KAK5602738.1"/>
    </source>
</evidence>
<keyword evidence="10" id="KW-0768">Sushi</keyword>
<dbReference type="SUPFAM" id="SSF57535">
    <property type="entry name" value="Complement control module/SCR domain"/>
    <property type="match status" value="1"/>
</dbReference>